<protein>
    <recommendedName>
        <fullName evidence="1">DNA 3'-5' helicase II</fullName>
    </recommendedName>
</protein>
<dbReference type="PANTHER" id="PTHR11070">
    <property type="entry name" value="UVRD / RECB / PCRA DNA HELICASE FAMILY MEMBER"/>
    <property type="match status" value="1"/>
</dbReference>
<dbReference type="AlphaFoldDB" id="A0A7Y7ZHY0"/>
<organism evidence="2 3">
    <name type="scientific">Pseudomonas putida</name>
    <name type="common">Arthrobacter siderocapsulatus</name>
    <dbReference type="NCBI Taxonomy" id="303"/>
    <lineage>
        <taxon>Bacteria</taxon>
        <taxon>Pseudomonadati</taxon>
        <taxon>Pseudomonadota</taxon>
        <taxon>Gammaproteobacteria</taxon>
        <taxon>Pseudomonadales</taxon>
        <taxon>Pseudomonadaceae</taxon>
        <taxon>Pseudomonas</taxon>
    </lineage>
</organism>
<dbReference type="EMBL" id="JACARV010000119">
    <property type="protein sequence ID" value="NWC84074.1"/>
    <property type="molecule type" value="Genomic_DNA"/>
</dbReference>
<dbReference type="GO" id="GO:0005524">
    <property type="term" value="F:ATP binding"/>
    <property type="evidence" value="ECO:0007669"/>
    <property type="project" value="UniProtKB-KW"/>
</dbReference>
<dbReference type="SUPFAM" id="SSF52540">
    <property type="entry name" value="P-loop containing nucleoside triphosphate hydrolases"/>
    <property type="match status" value="1"/>
</dbReference>
<evidence type="ECO:0000256" key="1">
    <source>
        <dbReference type="ARBA" id="ARBA00034923"/>
    </source>
</evidence>
<evidence type="ECO:0000313" key="3">
    <source>
        <dbReference type="Proteomes" id="UP000542695"/>
    </source>
</evidence>
<evidence type="ECO:0000313" key="2">
    <source>
        <dbReference type="EMBL" id="NWC84074.1"/>
    </source>
</evidence>
<dbReference type="GO" id="GO:0003677">
    <property type="term" value="F:DNA binding"/>
    <property type="evidence" value="ECO:0007669"/>
    <property type="project" value="InterPro"/>
</dbReference>
<accession>A0A7Y7ZHY0</accession>
<dbReference type="PANTHER" id="PTHR11070:SF2">
    <property type="entry name" value="ATP-DEPENDENT DNA HELICASE SRS2"/>
    <property type="match status" value="1"/>
</dbReference>
<proteinExistence type="predicted"/>
<dbReference type="InterPro" id="IPR027417">
    <property type="entry name" value="P-loop_NTPase"/>
</dbReference>
<dbReference type="RefSeq" id="WP_177011300.1">
    <property type="nucleotide sequence ID" value="NZ_JACARV010000119.1"/>
</dbReference>
<dbReference type="InterPro" id="IPR000212">
    <property type="entry name" value="DNA_helicase_UvrD/REP"/>
</dbReference>
<dbReference type="GO" id="GO:0043138">
    <property type="term" value="F:3'-5' DNA helicase activity"/>
    <property type="evidence" value="ECO:0007669"/>
    <property type="project" value="TreeGrafter"/>
</dbReference>
<name>A0A7Y7ZHY0_PSEPU</name>
<reference evidence="2 3" key="1">
    <citation type="submission" date="2020-04" db="EMBL/GenBank/DDBJ databases">
        <title>Molecular characterization of pseudomonads from Agaricus bisporus reveal novel blotch 2 pathogens in Western Europe.</title>
        <authorList>
            <person name="Taparia T."/>
            <person name="Krijger M."/>
            <person name="Haynes E."/>
            <person name="Elpinstone J.G."/>
            <person name="Noble R."/>
            <person name="Van Der Wolf J."/>
        </authorList>
    </citation>
    <scope>NUCLEOTIDE SEQUENCE [LARGE SCALE GENOMIC DNA]</scope>
    <source>
        <strain evidence="2 3">P7765</strain>
    </source>
</reference>
<sequence>MHSPTEEQAEIEQAAVQLLSRPRGIIKTVAGAGCGKTTTLQGAARGCYEAGARRLCYLAYNKPLVEDGKERFNNLATVKTFNSMAFEATGARKSGRQTGHLYPSHIMQAFDLQNKKLPVDAANFSKIILQTLLTFCNSGSTSVLPSHLPAWVKDEVVGALAVKYASVLFQGIRVGQNTVLPLPHEVYLKEWHLQGCPGLSSFDMVLLDEAQDANGVMLACLAYAMRAVVVADTAQQLYAYKGAQDAMLKIPGAGYPLSLSFRFGPEIASLANRILTSKSNPPPIRLRGLAGKETRIGKLRHGTPRTKIFRHNVSIARDAMVLADLRTPFSIVGDMQDLREKIISANALMQRNFREVRHPAYSQFRNWGDFDEWAAEHPDSDISQAGRLASEYGERVEDLIRILSGSGQSNNPEVLLTGVYRAKGREWQNVVIAPDFDGRLELLSRRGKGQQLDEELNLLYVAGTRVKGFLESQSLFLDRLLR</sequence>
<dbReference type="GO" id="GO:0000725">
    <property type="term" value="P:recombinational repair"/>
    <property type="evidence" value="ECO:0007669"/>
    <property type="project" value="TreeGrafter"/>
</dbReference>
<dbReference type="Gene3D" id="3.40.50.300">
    <property type="entry name" value="P-loop containing nucleotide triphosphate hydrolases"/>
    <property type="match status" value="2"/>
</dbReference>
<gene>
    <name evidence="2" type="ORF">HX798_27875</name>
</gene>
<comment type="caution">
    <text evidence="2">The sequence shown here is derived from an EMBL/GenBank/DDBJ whole genome shotgun (WGS) entry which is preliminary data.</text>
</comment>
<dbReference type="GO" id="GO:0016787">
    <property type="term" value="F:hydrolase activity"/>
    <property type="evidence" value="ECO:0007669"/>
    <property type="project" value="UniProtKB-KW"/>
</dbReference>
<dbReference type="Proteomes" id="UP000542695">
    <property type="component" value="Unassembled WGS sequence"/>
</dbReference>